<accession>A0AAD9PN34</accession>
<dbReference type="GO" id="GO:0007034">
    <property type="term" value="P:vacuolar transport"/>
    <property type="evidence" value="ECO:0007669"/>
    <property type="project" value="InterPro"/>
</dbReference>
<dbReference type="Gene3D" id="6.10.140.1230">
    <property type="match status" value="1"/>
</dbReference>
<gene>
    <name evidence="1" type="ORF">BdWA1_000367</name>
</gene>
<keyword evidence="2" id="KW-1185">Reference proteome</keyword>
<dbReference type="InterPro" id="IPR005024">
    <property type="entry name" value="Snf7_fam"/>
</dbReference>
<protein>
    <submittedName>
        <fullName evidence="1">Snf7 family</fullName>
    </submittedName>
</protein>
<dbReference type="Proteomes" id="UP001214638">
    <property type="component" value="Unassembled WGS sequence"/>
</dbReference>
<dbReference type="AlphaFoldDB" id="A0AAD9PN34"/>
<organism evidence="1 2">
    <name type="scientific">Babesia duncani</name>
    <dbReference type="NCBI Taxonomy" id="323732"/>
    <lineage>
        <taxon>Eukaryota</taxon>
        <taxon>Sar</taxon>
        <taxon>Alveolata</taxon>
        <taxon>Apicomplexa</taxon>
        <taxon>Aconoidasida</taxon>
        <taxon>Piroplasmida</taxon>
        <taxon>Babesiidae</taxon>
        <taxon>Babesia</taxon>
    </lineage>
</organism>
<evidence type="ECO:0000313" key="2">
    <source>
        <dbReference type="Proteomes" id="UP001214638"/>
    </source>
</evidence>
<dbReference type="RefSeq" id="XP_067804210.1">
    <property type="nucleotide sequence ID" value="XM_067945419.1"/>
</dbReference>
<dbReference type="KEGG" id="bdw:94334665"/>
<dbReference type="EMBL" id="JALLKP010000001">
    <property type="protein sequence ID" value="KAK2197368.1"/>
    <property type="molecule type" value="Genomic_DNA"/>
</dbReference>
<dbReference type="GeneID" id="94334665"/>
<dbReference type="PANTHER" id="PTHR10476">
    <property type="entry name" value="CHARGED MULTIVESICULAR BODY PROTEIN"/>
    <property type="match status" value="1"/>
</dbReference>
<evidence type="ECO:0000313" key="1">
    <source>
        <dbReference type="EMBL" id="KAK2197368.1"/>
    </source>
</evidence>
<sequence length="192" mass="21826">MGGRQSLMDTSFNLRLQAREAQKLHEKCLREEEQEKIKIKSALEKSNVEAARVHAGNSIRKHNEALRYLQFHAKLETIRSQVDTAARSERVTTELKKALPSINRLVTHKAYDSVDLFQQFEKVFEDLEVREAYADQSVQDQTAHLAPNDEIDDLITKVAEEHALDVGDLLSTTGAIITPISQAKKQTKFEQN</sequence>
<name>A0AAD9PN34_9APIC</name>
<reference evidence="1" key="1">
    <citation type="journal article" date="2023" name="Nat. Microbiol.">
        <title>Babesia duncani multi-omics identifies virulence factors and drug targets.</title>
        <authorList>
            <person name="Singh P."/>
            <person name="Lonardi S."/>
            <person name="Liang Q."/>
            <person name="Vydyam P."/>
            <person name="Khabirova E."/>
            <person name="Fang T."/>
            <person name="Gihaz S."/>
            <person name="Thekkiniath J."/>
            <person name="Munshi M."/>
            <person name="Abel S."/>
            <person name="Ciampossin L."/>
            <person name="Batugedara G."/>
            <person name="Gupta M."/>
            <person name="Lu X.M."/>
            <person name="Lenz T."/>
            <person name="Chakravarty S."/>
            <person name="Cornillot E."/>
            <person name="Hu Y."/>
            <person name="Ma W."/>
            <person name="Gonzalez L.M."/>
            <person name="Sanchez S."/>
            <person name="Estrada K."/>
            <person name="Sanchez-Flores A."/>
            <person name="Montero E."/>
            <person name="Harb O.S."/>
            <person name="Le Roch K.G."/>
            <person name="Mamoun C.B."/>
        </authorList>
    </citation>
    <scope>NUCLEOTIDE SEQUENCE</scope>
    <source>
        <strain evidence="1">WA1</strain>
    </source>
</reference>
<comment type="caution">
    <text evidence="1">The sequence shown here is derived from an EMBL/GenBank/DDBJ whole genome shotgun (WGS) entry which is preliminary data.</text>
</comment>
<proteinExistence type="predicted"/>